<accession>A0A1D1VGJ4</accession>
<dbReference type="GO" id="GO:0046854">
    <property type="term" value="P:phosphatidylinositol phosphate biosynthetic process"/>
    <property type="evidence" value="ECO:0007669"/>
    <property type="project" value="InterPro"/>
</dbReference>
<dbReference type="Proteomes" id="UP000186922">
    <property type="component" value="Unassembled WGS sequence"/>
</dbReference>
<dbReference type="EMBL" id="BDGG01000005">
    <property type="protein sequence ID" value="GAU98887.1"/>
    <property type="molecule type" value="Genomic_DNA"/>
</dbReference>
<evidence type="ECO:0008006" key="5">
    <source>
        <dbReference type="Google" id="ProtNLM"/>
    </source>
</evidence>
<organism evidence="3 4">
    <name type="scientific">Ramazzottius varieornatus</name>
    <name type="common">Water bear</name>
    <name type="synonym">Tardigrade</name>
    <dbReference type="NCBI Taxonomy" id="947166"/>
    <lineage>
        <taxon>Eukaryota</taxon>
        <taxon>Metazoa</taxon>
        <taxon>Ecdysozoa</taxon>
        <taxon>Tardigrada</taxon>
        <taxon>Eutardigrada</taxon>
        <taxon>Parachela</taxon>
        <taxon>Hypsibioidea</taxon>
        <taxon>Ramazzottiidae</taxon>
        <taxon>Ramazzottius</taxon>
    </lineage>
</organism>
<feature type="binding site" evidence="2">
    <location>
        <position position="150"/>
    </location>
    <ligand>
        <name>Mg(2+)</name>
        <dbReference type="ChEBI" id="CHEBI:18420"/>
        <label>1</label>
        <note>catalytic</note>
    </ligand>
</feature>
<reference evidence="3 4" key="1">
    <citation type="journal article" date="2016" name="Nat. Commun.">
        <title>Extremotolerant tardigrade genome and improved radiotolerance of human cultured cells by tardigrade-unique protein.</title>
        <authorList>
            <person name="Hashimoto T."/>
            <person name="Horikawa D.D."/>
            <person name="Saito Y."/>
            <person name="Kuwahara H."/>
            <person name="Kozuka-Hata H."/>
            <person name="Shin-I T."/>
            <person name="Minakuchi Y."/>
            <person name="Ohishi K."/>
            <person name="Motoyama A."/>
            <person name="Aizu T."/>
            <person name="Enomoto A."/>
            <person name="Kondo K."/>
            <person name="Tanaka S."/>
            <person name="Hara Y."/>
            <person name="Koshikawa S."/>
            <person name="Sagara H."/>
            <person name="Miura T."/>
            <person name="Yokobori S."/>
            <person name="Miyagawa K."/>
            <person name="Suzuki Y."/>
            <person name="Kubo T."/>
            <person name="Oyama M."/>
            <person name="Kohara Y."/>
            <person name="Fujiyama A."/>
            <person name="Arakawa K."/>
            <person name="Katayama T."/>
            <person name="Toyoda A."/>
            <person name="Kunieda T."/>
        </authorList>
    </citation>
    <scope>NUCLEOTIDE SEQUENCE [LARGE SCALE GENOMIC DNA]</scope>
    <source>
        <strain evidence="3 4">YOKOZUNA-1</strain>
    </source>
</reference>
<feature type="binding site" evidence="2">
    <location>
        <position position="376"/>
    </location>
    <ligand>
        <name>Mg(2+)</name>
        <dbReference type="ChEBI" id="CHEBI:18420"/>
        <label>1</label>
        <note>catalytic</note>
    </ligand>
</feature>
<dbReference type="PANTHER" id="PTHR43028">
    <property type="entry name" value="3'(2'),5'-BISPHOSPHATE NUCLEOTIDASE 1"/>
    <property type="match status" value="1"/>
</dbReference>
<dbReference type="InterPro" id="IPR020550">
    <property type="entry name" value="Inositol_monophosphatase_CS"/>
</dbReference>
<feature type="binding site" evidence="2">
    <location>
        <position position="229"/>
    </location>
    <ligand>
        <name>Mg(2+)</name>
        <dbReference type="ChEBI" id="CHEBI:18420"/>
        <label>1</label>
        <note>catalytic</note>
    </ligand>
</feature>
<evidence type="ECO:0000256" key="1">
    <source>
        <dbReference type="ARBA" id="ARBA00009759"/>
    </source>
</evidence>
<feature type="binding site" evidence="2">
    <location>
        <position position="227"/>
    </location>
    <ligand>
        <name>Mg(2+)</name>
        <dbReference type="ChEBI" id="CHEBI:18420"/>
        <label>1</label>
        <note>catalytic</note>
    </ligand>
</feature>
<protein>
    <recommendedName>
        <fullName evidence="5">Inositol polyphosphate 1-phosphatase</fullName>
    </recommendedName>
</protein>
<dbReference type="GO" id="GO:0004441">
    <property type="term" value="F:inositol-1,4-bisphosphate 1-phosphatase activity"/>
    <property type="evidence" value="ECO:0007669"/>
    <property type="project" value="TreeGrafter"/>
</dbReference>
<dbReference type="Gene3D" id="3.30.540.10">
    <property type="entry name" value="Fructose-1,6-Bisphosphatase, subunit A, domain 1"/>
    <property type="match status" value="1"/>
</dbReference>
<dbReference type="Gene3D" id="4.10.460.10">
    <property type="entry name" value="Inositol Polyphosphate 1-phosphatase, domain 1"/>
    <property type="match status" value="1"/>
</dbReference>
<name>A0A1D1VGJ4_RAMVA</name>
<evidence type="ECO:0000256" key="2">
    <source>
        <dbReference type="PIRSR" id="PIRSR600760-2"/>
    </source>
</evidence>
<dbReference type="InterPro" id="IPR044897">
    <property type="entry name" value="INPP1_dom_1"/>
</dbReference>
<comment type="cofactor">
    <cofactor evidence="2">
        <name>Mg(2+)</name>
        <dbReference type="ChEBI" id="CHEBI:18420"/>
    </cofactor>
</comment>
<dbReference type="Gene3D" id="3.40.190.80">
    <property type="match status" value="1"/>
</dbReference>
<dbReference type="STRING" id="947166.A0A1D1VGJ4"/>
<keyword evidence="2" id="KW-0479">Metal-binding</keyword>
<dbReference type="AlphaFoldDB" id="A0A1D1VGJ4"/>
<dbReference type="Pfam" id="PF00459">
    <property type="entry name" value="Inositol_P"/>
    <property type="match status" value="1"/>
</dbReference>
<evidence type="ECO:0000313" key="3">
    <source>
        <dbReference type="EMBL" id="GAU98887.1"/>
    </source>
</evidence>
<comment type="caution">
    <text evidence="3">The sequence shown here is derived from an EMBL/GenBank/DDBJ whole genome shotgun (WGS) entry which is preliminary data.</text>
</comment>
<dbReference type="PANTHER" id="PTHR43028:SF3">
    <property type="entry name" value="INOSITOL POLYPHOSPHATE 1-PHOSPHATASE"/>
    <property type="match status" value="1"/>
</dbReference>
<proteinExistence type="inferred from homology"/>
<evidence type="ECO:0000313" key="4">
    <source>
        <dbReference type="Proteomes" id="UP000186922"/>
    </source>
</evidence>
<comment type="similarity">
    <text evidence="1">Belongs to the inositol monophosphatase superfamily.</text>
</comment>
<sequence>MLPPSPRILPAQAVETNHDGTKLDSDAWLIEILCWIQIVDRLVENFTMDMQPIRRARQDSIWDRKQETGPTMDAAKVMQTLISLSERAANVARVVRSHSELFESLIQEKDFDTRRKKSDFKTLADVTIQETIRYFLGREFPYLGAQVRGEETYGFTAKSGKFLSLQIVPNASLMKDLFRGVLGGDEAAAVEITKAVYDDPDLSGIELDKAKSINLQLPEDRFGVWVDPLDATSEYINAGSATARPPSHGVFLSGIHCVTILIGVFDLKTGEPVAGVINQPFYHMDEHTKKWQSRCVWGISYHGVNVNSQIRCERPLGTGKAPVVILSPSETNELKEALDERFTTIYAAGAGYKFLSLLLGLADSYVLSRATTFKWDSCAPHAILRSVGGGCCDLAKALVNFDLHSVQNNRKYELQYLHPDDPDRDATDCWLNEGGILAYASLSDLAEIVATLRQVMAEGVQLLES</sequence>
<feature type="binding site" evidence="2">
    <location>
        <position position="230"/>
    </location>
    <ligand>
        <name>Mg(2+)</name>
        <dbReference type="ChEBI" id="CHEBI:18420"/>
        <label>1</label>
        <note>catalytic</note>
    </ligand>
</feature>
<gene>
    <name evidence="3" type="primary">RvY_09970-1</name>
    <name evidence="3" type="synonym">RvY_09970.1</name>
    <name evidence="3" type="ORF">RvY_09970</name>
</gene>
<dbReference type="PROSITE" id="PS00630">
    <property type="entry name" value="IMP_2"/>
    <property type="match status" value="1"/>
</dbReference>
<dbReference type="SUPFAM" id="SSF56655">
    <property type="entry name" value="Carbohydrate phosphatase"/>
    <property type="match status" value="1"/>
</dbReference>
<dbReference type="InterPro" id="IPR050725">
    <property type="entry name" value="CysQ/Inositol_MonoPase"/>
</dbReference>
<keyword evidence="2" id="KW-0460">Magnesium</keyword>
<dbReference type="InterPro" id="IPR000760">
    <property type="entry name" value="Inositol_monophosphatase-like"/>
</dbReference>
<dbReference type="OrthoDB" id="9977309at2759"/>
<dbReference type="GO" id="GO:0046872">
    <property type="term" value="F:metal ion binding"/>
    <property type="evidence" value="ECO:0007669"/>
    <property type="project" value="UniProtKB-KW"/>
</dbReference>
<keyword evidence="4" id="KW-1185">Reference proteome</keyword>